<evidence type="ECO:0000313" key="2">
    <source>
        <dbReference type="Proteomes" id="UP000289738"/>
    </source>
</evidence>
<evidence type="ECO:0000313" key="1">
    <source>
        <dbReference type="EMBL" id="RYQ95694.1"/>
    </source>
</evidence>
<dbReference type="EMBL" id="SDMP01000018">
    <property type="protein sequence ID" value="RYQ95694.1"/>
    <property type="molecule type" value="Genomic_DNA"/>
</dbReference>
<reference evidence="1 2" key="1">
    <citation type="submission" date="2019-01" db="EMBL/GenBank/DDBJ databases">
        <title>Sequencing of cultivated peanut Arachis hypogaea provides insights into genome evolution and oil improvement.</title>
        <authorList>
            <person name="Chen X."/>
        </authorList>
    </citation>
    <scope>NUCLEOTIDE SEQUENCE [LARGE SCALE GENOMIC DNA]</scope>
    <source>
        <strain evidence="2">cv. Fuhuasheng</strain>
        <tissue evidence="1">Leaves</tissue>
    </source>
</reference>
<sequence>MAIQSYTIYRVVDYVVYEYEPQKFYAKYKNYGQANMQRAGNIIVNRFDRRNKVFEVREMPSEKVLVVDLA</sequence>
<dbReference type="AlphaFoldDB" id="A0A444Y181"/>
<gene>
    <name evidence="1" type="ORF">Ahy_B08g091039</name>
</gene>
<protein>
    <submittedName>
        <fullName evidence="1">Uncharacterized protein</fullName>
    </submittedName>
</protein>
<organism evidence="1 2">
    <name type="scientific">Arachis hypogaea</name>
    <name type="common">Peanut</name>
    <dbReference type="NCBI Taxonomy" id="3818"/>
    <lineage>
        <taxon>Eukaryota</taxon>
        <taxon>Viridiplantae</taxon>
        <taxon>Streptophyta</taxon>
        <taxon>Embryophyta</taxon>
        <taxon>Tracheophyta</taxon>
        <taxon>Spermatophyta</taxon>
        <taxon>Magnoliopsida</taxon>
        <taxon>eudicotyledons</taxon>
        <taxon>Gunneridae</taxon>
        <taxon>Pentapetalae</taxon>
        <taxon>rosids</taxon>
        <taxon>fabids</taxon>
        <taxon>Fabales</taxon>
        <taxon>Fabaceae</taxon>
        <taxon>Papilionoideae</taxon>
        <taxon>50 kb inversion clade</taxon>
        <taxon>dalbergioids sensu lato</taxon>
        <taxon>Dalbergieae</taxon>
        <taxon>Pterocarpus clade</taxon>
        <taxon>Arachis</taxon>
    </lineage>
</organism>
<comment type="caution">
    <text evidence="1">The sequence shown here is derived from an EMBL/GenBank/DDBJ whole genome shotgun (WGS) entry which is preliminary data.</text>
</comment>
<proteinExistence type="predicted"/>
<accession>A0A444Y181</accession>
<keyword evidence="2" id="KW-1185">Reference proteome</keyword>
<name>A0A444Y181_ARAHY</name>
<dbReference type="Proteomes" id="UP000289738">
    <property type="component" value="Chromosome B08"/>
</dbReference>